<comment type="subcellular location">
    <subcellularLocation>
        <location evidence="1">Golgi apparatus membrane</location>
        <topology evidence="1">Single-pass type IV membrane protein</topology>
    </subcellularLocation>
</comment>
<reference evidence="11 12" key="1">
    <citation type="journal article" date="2018" name="Genome Biol. Evol.">
        <title>Multiple Roots of Fruiting Body Formation in Amoebozoa.</title>
        <authorList>
            <person name="Hillmann F."/>
            <person name="Forbes G."/>
            <person name="Novohradska S."/>
            <person name="Ferling I."/>
            <person name="Riege K."/>
            <person name="Groth M."/>
            <person name="Westermann M."/>
            <person name="Marz M."/>
            <person name="Spaller T."/>
            <person name="Winckler T."/>
            <person name="Schaap P."/>
            <person name="Glockner G."/>
        </authorList>
    </citation>
    <scope>NUCLEOTIDE SEQUENCE [LARGE SCALE GENOMIC DNA]</scope>
    <source>
        <strain evidence="11 12">Jena</strain>
    </source>
</reference>
<organism evidence="11 12">
    <name type="scientific">Planoprotostelium fungivorum</name>
    <dbReference type="NCBI Taxonomy" id="1890364"/>
    <lineage>
        <taxon>Eukaryota</taxon>
        <taxon>Amoebozoa</taxon>
        <taxon>Evosea</taxon>
        <taxon>Variosea</taxon>
        <taxon>Cavosteliida</taxon>
        <taxon>Cavosteliaceae</taxon>
        <taxon>Planoprotostelium</taxon>
    </lineage>
</organism>
<evidence type="ECO:0008006" key="13">
    <source>
        <dbReference type="Google" id="ProtNLM"/>
    </source>
</evidence>
<dbReference type="Pfam" id="PF12352">
    <property type="entry name" value="V-SNARE_C"/>
    <property type="match status" value="1"/>
</dbReference>
<keyword evidence="9" id="KW-0175">Coiled coil</keyword>
<evidence type="ECO:0000256" key="10">
    <source>
        <dbReference type="SAM" id="Phobius"/>
    </source>
</evidence>
<evidence type="ECO:0000256" key="3">
    <source>
        <dbReference type="ARBA" id="ARBA00022448"/>
    </source>
</evidence>
<dbReference type="OrthoDB" id="422156at2759"/>
<dbReference type="GO" id="GO:0005484">
    <property type="term" value="F:SNAP receptor activity"/>
    <property type="evidence" value="ECO:0007669"/>
    <property type="project" value="TreeGrafter"/>
</dbReference>
<dbReference type="EMBL" id="MDYQ01000127">
    <property type="protein sequence ID" value="PRP81362.1"/>
    <property type="molecule type" value="Genomic_DNA"/>
</dbReference>
<proteinExistence type="inferred from homology"/>
<evidence type="ECO:0000256" key="8">
    <source>
        <dbReference type="ARBA" id="ARBA00023136"/>
    </source>
</evidence>
<evidence type="ECO:0000256" key="2">
    <source>
        <dbReference type="ARBA" id="ARBA00008473"/>
    </source>
</evidence>
<comment type="similarity">
    <text evidence="2">Belongs to the GOSR1 family.</text>
</comment>
<evidence type="ECO:0000256" key="9">
    <source>
        <dbReference type="SAM" id="Coils"/>
    </source>
</evidence>
<keyword evidence="3" id="KW-0813">Transport</keyword>
<gene>
    <name evidence="11" type="ORF">PROFUN_11049</name>
</gene>
<keyword evidence="4 10" id="KW-0812">Transmembrane</keyword>
<dbReference type="Proteomes" id="UP000241769">
    <property type="component" value="Unassembled WGS sequence"/>
</dbReference>
<evidence type="ECO:0000313" key="12">
    <source>
        <dbReference type="Proteomes" id="UP000241769"/>
    </source>
</evidence>
<name>A0A2P6NBQ3_9EUKA</name>
<dbReference type="GO" id="GO:0031201">
    <property type="term" value="C:SNARE complex"/>
    <property type="evidence" value="ECO:0007669"/>
    <property type="project" value="TreeGrafter"/>
</dbReference>
<protein>
    <recommendedName>
        <fullName evidence="13">Golgi SNAP receptor complex member 1</fullName>
    </recommendedName>
</protein>
<dbReference type="PANTHER" id="PTHR21094:SF2">
    <property type="entry name" value="GOLGI SNAP RECEPTOR COMPLEX MEMBER 1"/>
    <property type="match status" value="1"/>
</dbReference>
<accession>A0A2P6NBQ3</accession>
<dbReference type="GO" id="GO:0006888">
    <property type="term" value="P:endoplasmic reticulum to Golgi vesicle-mediated transport"/>
    <property type="evidence" value="ECO:0007669"/>
    <property type="project" value="InterPro"/>
</dbReference>
<evidence type="ECO:0000313" key="11">
    <source>
        <dbReference type="EMBL" id="PRP81362.1"/>
    </source>
</evidence>
<dbReference type="AlphaFoldDB" id="A0A2P6NBQ3"/>
<dbReference type="GO" id="GO:0005801">
    <property type="term" value="C:cis-Golgi network"/>
    <property type="evidence" value="ECO:0007669"/>
    <property type="project" value="InterPro"/>
</dbReference>
<dbReference type="GO" id="GO:0005797">
    <property type="term" value="C:Golgi medial cisterna"/>
    <property type="evidence" value="ECO:0007669"/>
    <property type="project" value="TreeGrafter"/>
</dbReference>
<comment type="caution">
    <text evidence="11">The sequence shown here is derived from an EMBL/GenBank/DDBJ whole genome shotgun (WGS) entry which is preliminary data.</text>
</comment>
<sequence>MTQQTAAGSMDGQLRHEIKVLENDIESKLSSSANLIDHAEQWNSPDGLGFDELNTLVAETANQRLYLGGSNYGVINHHKGRLEEYQRELKRLKTSSREAYERAQLLKGSKGYQPNTSSASSEILMRERSHINTSTSMANDTLGVAQATREQLAAQTNIIMGSNTKMRGLEGQFPGVSNLIGAIKSRRHRNNLVIASTIAVCICFILWWWLAH</sequence>
<keyword evidence="7" id="KW-0333">Golgi apparatus</keyword>
<dbReference type="GO" id="GO:0006906">
    <property type="term" value="P:vesicle fusion"/>
    <property type="evidence" value="ECO:0007669"/>
    <property type="project" value="TreeGrafter"/>
</dbReference>
<keyword evidence="8 10" id="KW-0472">Membrane</keyword>
<keyword evidence="6 10" id="KW-1133">Transmembrane helix</keyword>
<dbReference type="STRING" id="1890364.A0A2P6NBQ3"/>
<dbReference type="FunCoup" id="A0A2P6NBQ3">
    <property type="interactions" value="606"/>
</dbReference>
<evidence type="ECO:0000256" key="6">
    <source>
        <dbReference type="ARBA" id="ARBA00022989"/>
    </source>
</evidence>
<dbReference type="GO" id="GO:0000139">
    <property type="term" value="C:Golgi membrane"/>
    <property type="evidence" value="ECO:0007669"/>
    <property type="project" value="UniProtKB-SubCell"/>
</dbReference>
<keyword evidence="12" id="KW-1185">Reference proteome</keyword>
<dbReference type="GO" id="GO:0015031">
    <property type="term" value="P:protein transport"/>
    <property type="evidence" value="ECO:0007669"/>
    <property type="project" value="UniProtKB-KW"/>
</dbReference>
<evidence type="ECO:0000256" key="7">
    <source>
        <dbReference type="ARBA" id="ARBA00023034"/>
    </source>
</evidence>
<feature type="transmembrane region" description="Helical" evidence="10">
    <location>
        <begin position="192"/>
        <end position="210"/>
    </location>
</feature>
<dbReference type="InterPro" id="IPR023601">
    <property type="entry name" value="Golgi_SNAP_su1"/>
</dbReference>
<evidence type="ECO:0000256" key="4">
    <source>
        <dbReference type="ARBA" id="ARBA00022692"/>
    </source>
</evidence>
<feature type="coiled-coil region" evidence="9">
    <location>
        <begin position="75"/>
        <end position="102"/>
    </location>
</feature>
<evidence type="ECO:0000256" key="1">
    <source>
        <dbReference type="ARBA" id="ARBA00004409"/>
    </source>
</evidence>
<evidence type="ECO:0000256" key="5">
    <source>
        <dbReference type="ARBA" id="ARBA00022927"/>
    </source>
</evidence>
<dbReference type="PANTHER" id="PTHR21094">
    <property type="entry name" value="GOS-28 SNARE- RELATED"/>
    <property type="match status" value="1"/>
</dbReference>
<dbReference type="InParanoid" id="A0A2P6NBQ3"/>
<dbReference type="GO" id="GO:0048219">
    <property type="term" value="P:inter-Golgi cisterna vesicle-mediated transport"/>
    <property type="evidence" value="ECO:0007669"/>
    <property type="project" value="TreeGrafter"/>
</dbReference>
<keyword evidence="5" id="KW-0653">Protein transport</keyword>